<keyword evidence="7" id="KW-0732">Signal</keyword>
<comment type="catalytic activity">
    <reaction evidence="2">
        <text>a neolactoside IV(2)-alpha-Fuc-nLc4Cer(d18:0) + H2O = a neolactoside nLc4Cer(d18:0) + L-fucose</text>
        <dbReference type="Rhea" id="RHEA:49308"/>
        <dbReference type="ChEBI" id="CHEBI:2181"/>
        <dbReference type="ChEBI" id="CHEBI:15377"/>
        <dbReference type="ChEBI" id="CHEBI:91119"/>
        <dbReference type="ChEBI" id="CHEBI:91121"/>
    </reaction>
    <physiologicalReaction direction="left-to-right" evidence="2">
        <dbReference type="Rhea" id="RHEA:49309"/>
    </physiologicalReaction>
</comment>
<evidence type="ECO:0000256" key="10">
    <source>
        <dbReference type="ARBA" id="ARBA00023295"/>
    </source>
</evidence>
<dbReference type="Gene3D" id="3.20.20.80">
    <property type="entry name" value="Glycosidases"/>
    <property type="match status" value="1"/>
</dbReference>
<evidence type="ECO:0000256" key="7">
    <source>
        <dbReference type="ARBA" id="ARBA00022729"/>
    </source>
</evidence>
<dbReference type="PANTHER" id="PTHR10030">
    <property type="entry name" value="ALPHA-L-FUCOSIDASE"/>
    <property type="match status" value="1"/>
</dbReference>
<dbReference type="FunFam" id="2.60.40.1180:FF:000013">
    <property type="entry name" value="Alpha-L-fucosidase"/>
    <property type="match status" value="1"/>
</dbReference>
<sequence length="482" mass="55948">MSVFRKFKLPQLIQRVSPGSEIAEEIPRFKCSELRSINKNQGWVVERLYSLLKMRFTQVIFILTLLSFVASKYDPTWESLDSRPLPPWYDEAKFGIFMHWGVYSVPSFGTAWFWYRWKHDQDPTFVEFMKNNFPPDFQYQDFAPMFHAEFFDPDAWADLLTKSGASKHHEGWTNWRSNVSWNWNSVDNGPHRDLVGELATSIRTKTNITFGLYHSLYEWFNPLYLKDSANHFETQDYVEQVLMPELYDVINTYKPEYLWSDGASGPDTYWESTKFLAWLYNESPVKDTVLTNDRWCDNGCLCHHGGVYTCHDRYNPGAWGYRRNVDIGSYLSINQLIYQLASTVSCGGNMLLNVGPTADGRIIPAFEERLLQMGQWLSVNGEAIYGTKPWRAQNDTVNKDVWYTLKNETVYAFVLEWPSTDHLNLGAPNSTEDTQVTMLGYDGKFLWEPASAKGGMVIDFPPIAINKIPSEWAWVLKLENIK</sequence>
<evidence type="ECO:0000313" key="14">
    <source>
        <dbReference type="Proteomes" id="UP000225706"/>
    </source>
</evidence>
<proteinExistence type="inferred from homology"/>
<name>A0A2B4SVM0_STYPI</name>
<comment type="caution">
    <text evidence="13">The sequence shown here is derived from an EMBL/GenBank/DDBJ whole genome shotgun (WGS) entry which is preliminary data.</text>
</comment>
<dbReference type="Pfam" id="PF01120">
    <property type="entry name" value="Alpha_L_fucos"/>
    <property type="match status" value="1"/>
</dbReference>
<feature type="domain" description="Alpha-L-fucosidase C-terminal" evidence="12">
    <location>
        <begin position="393"/>
        <end position="479"/>
    </location>
</feature>
<keyword evidence="10" id="KW-0326">Glycosidase</keyword>
<comment type="catalytic activity">
    <reaction evidence="1">
        <text>a neolactoside IV(2)-alpha-Fuc-nLc4Cer(d18:1(4E)) + H2O = a neolactoside nLc4Cer(d18:1(4E)) + L-fucose</text>
        <dbReference type="Rhea" id="RHEA:48224"/>
        <dbReference type="ChEBI" id="CHEBI:2181"/>
        <dbReference type="ChEBI" id="CHEBI:15377"/>
        <dbReference type="ChEBI" id="CHEBI:17006"/>
        <dbReference type="ChEBI" id="CHEBI:28691"/>
    </reaction>
    <physiologicalReaction direction="left-to-right" evidence="1">
        <dbReference type="Rhea" id="RHEA:48225"/>
    </physiologicalReaction>
</comment>
<comment type="similarity">
    <text evidence="4">Belongs to the glycosyl hydrolase 29 family.</text>
</comment>
<evidence type="ECO:0000256" key="6">
    <source>
        <dbReference type="ARBA" id="ARBA00012662"/>
    </source>
</evidence>
<evidence type="ECO:0000256" key="3">
    <source>
        <dbReference type="ARBA" id="ARBA00004071"/>
    </source>
</evidence>
<dbReference type="GO" id="GO:0004560">
    <property type="term" value="F:alpha-L-fucosidase activity"/>
    <property type="evidence" value="ECO:0007669"/>
    <property type="project" value="UniProtKB-EC"/>
</dbReference>
<protein>
    <recommendedName>
        <fullName evidence="6">alpha-L-fucosidase</fullName>
        <ecNumber evidence="6">3.2.1.51</ecNumber>
    </recommendedName>
</protein>
<comment type="subunit">
    <text evidence="5">Homotetramer.</text>
</comment>
<dbReference type="InterPro" id="IPR031919">
    <property type="entry name" value="Fucosidase_C"/>
</dbReference>
<dbReference type="Pfam" id="PF16757">
    <property type="entry name" value="Fucosidase_C"/>
    <property type="match status" value="1"/>
</dbReference>
<dbReference type="EMBL" id="LSMT01000021">
    <property type="protein sequence ID" value="PFX32608.1"/>
    <property type="molecule type" value="Genomic_DNA"/>
</dbReference>
<evidence type="ECO:0000256" key="8">
    <source>
        <dbReference type="ARBA" id="ARBA00022801"/>
    </source>
</evidence>
<evidence type="ECO:0000259" key="11">
    <source>
        <dbReference type="Pfam" id="PF01120"/>
    </source>
</evidence>
<comment type="function">
    <text evidence="3">Alpha-L-fucosidase is responsible for hydrolyzing the alpha-1,6-linked fucose joined to the reducing-end N-acetylglucosamine of the carbohydrate moieties of glycoproteins.</text>
</comment>
<dbReference type="GO" id="GO:0016139">
    <property type="term" value="P:glycoside catabolic process"/>
    <property type="evidence" value="ECO:0007669"/>
    <property type="project" value="TreeGrafter"/>
</dbReference>
<dbReference type="PRINTS" id="PR00741">
    <property type="entry name" value="GLHYDRLASE29"/>
</dbReference>
<evidence type="ECO:0000256" key="5">
    <source>
        <dbReference type="ARBA" id="ARBA00011881"/>
    </source>
</evidence>
<gene>
    <name evidence="13" type="ORF">AWC38_SpisGene2527</name>
</gene>
<keyword evidence="9" id="KW-0325">Glycoprotein</keyword>
<dbReference type="Proteomes" id="UP000225706">
    <property type="component" value="Unassembled WGS sequence"/>
</dbReference>
<dbReference type="Gene3D" id="2.60.40.1180">
    <property type="entry name" value="Golgi alpha-mannosidase II"/>
    <property type="match status" value="1"/>
</dbReference>
<dbReference type="InterPro" id="IPR057739">
    <property type="entry name" value="Glyco_hydro_29_N"/>
</dbReference>
<dbReference type="OrthoDB" id="6039950at2759"/>
<dbReference type="GO" id="GO:0006004">
    <property type="term" value="P:fucose metabolic process"/>
    <property type="evidence" value="ECO:0007669"/>
    <property type="project" value="InterPro"/>
</dbReference>
<evidence type="ECO:0000256" key="4">
    <source>
        <dbReference type="ARBA" id="ARBA00007951"/>
    </source>
</evidence>
<dbReference type="GO" id="GO:0005764">
    <property type="term" value="C:lysosome"/>
    <property type="evidence" value="ECO:0007669"/>
    <property type="project" value="TreeGrafter"/>
</dbReference>
<dbReference type="InterPro" id="IPR017853">
    <property type="entry name" value="GH"/>
</dbReference>
<evidence type="ECO:0000259" key="12">
    <source>
        <dbReference type="Pfam" id="PF16757"/>
    </source>
</evidence>
<organism evidence="13 14">
    <name type="scientific">Stylophora pistillata</name>
    <name type="common">Smooth cauliflower coral</name>
    <dbReference type="NCBI Taxonomy" id="50429"/>
    <lineage>
        <taxon>Eukaryota</taxon>
        <taxon>Metazoa</taxon>
        <taxon>Cnidaria</taxon>
        <taxon>Anthozoa</taxon>
        <taxon>Hexacorallia</taxon>
        <taxon>Scleractinia</taxon>
        <taxon>Astrocoeniina</taxon>
        <taxon>Pocilloporidae</taxon>
        <taxon>Stylophora</taxon>
    </lineage>
</organism>
<accession>A0A2B4SVM0</accession>
<reference evidence="14" key="1">
    <citation type="journal article" date="2017" name="bioRxiv">
        <title>Comparative analysis of the genomes of Stylophora pistillata and Acropora digitifera provides evidence for extensive differences between species of corals.</title>
        <authorList>
            <person name="Voolstra C.R."/>
            <person name="Li Y."/>
            <person name="Liew Y.J."/>
            <person name="Baumgarten S."/>
            <person name="Zoccola D."/>
            <person name="Flot J.-F."/>
            <person name="Tambutte S."/>
            <person name="Allemand D."/>
            <person name="Aranda M."/>
        </authorList>
    </citation>
    <scope>NUCLEOTIDE SEQUENCE [LARGE SCALE GENOMIC DNA]</scope>
</reference>
<evidence type="ECO:0000256" key="2">
    <source>
        <dbReference type="ARBA" id="ARBA00000419"/>
    </source>
</evidence>
<evidence type="ECO:0000313" key="13">
    <source>
        <dbReference type="EMBL" id="PFX32608.1"/>
    </source>
</evidence>
<evidence type="ECO:0000256" key="9">
    <source>
        <dbReference type="ARBA" id="ARBA00023180"/>
    </source>
</evidence>
<dbReference type="FunFam" id="3.20.20.80:FF:000027">
    <property type="entry name" value="Alpha-L-fucosidase"/>
    <property type="match status" value="1"/>
</dbReference>
<dbReference type="SMART" id="SM00812">
    <property type="entry name" value="Alpha_L_fucos"/>
    <property type="match status" value="1"/>
</dbReference>
<feature type="domain" description="Glycoside hydrolase family 29 N-terminal" evidence="11">
    <location>
        <begin position="70"/>
        <end position="382"/>
    </location>
</feature>
<dbReference type="SUPFAM" id="SSF51445">
    <property type="entry name" value="(Trans)glycosidases"/>
    <property type="match status" value="1"/>
</dbReference>
<dbReference type="InterPro" id="IPR000933">
    <property type="entry name" value="Glyco_hydro_29"/>
</dbReference>
<dbReference type="AlphaFoldDB" id="A0A2B4SVM0"/>
<keyword evidence="8" id="KW-0378">Hydrolase</keyword>
<evidence type="ECO:0000256" key="1">
    <source>
        <dbReference type="ARBA" id="ARBA00000321"/>
    </source>
</evidence>
<dbReference type="InterPro" id="IPR016286">
    <property type="entry name" value="FUC_metazoa-typ"/>
</dbReference>
<dbReference type="PANTHER" id="PTHR10030:SF37">
    <property type="entry name" value="ALPHA-L-FUCOSIDASE-RELATED"/>
    <property type="match status" value="1"/>
</dbReference>
<dbReference type="InterPro" id="IPR013780">
    <property type="entry name" value="Glyco_hydro_b"/>
</dbReference>
<keyword evidence="14" id="KW-1185">Reference proteome</keyword>
<dbReference type="EC" id="3.2.1.51" evidence="6"/>